<evidence type="ECO:0000313" key="10">
    <source>
        <dbReference type="EMBL" id="ADV67387.1"/>
    </source>
</evidence>
<dbReference type="Gene3D" id="3.30.450.40">
    <property type="match status" value="1"/>
</dbReference>
<evidence type="ECO:0000256" key="6">
    <source>
        <dbReference type="SAM" id="Phobius"/>
    </source>
</evidence>
<dbReference type="NCBIfam" id="TIGR00229">
    <property type="entry name" value="sensory_box"/>
    <property type="match status" value="2"/>
</dbReference>
<dbReference type="Gene3D" id="3.30.70.270">
    <property type="match status" value="1"/>
</dbReference>
<dbReference type="Pfam" id="PF00990">
    <property type="entry name" value="GGDEF"/>
    <property type="match status" value="1"/>
</dbReference>
<dbReference type="SMART" id="SM00267">
    <property type="entry name" value="GGDEF"/>
    <property type="match status" value="1"/>
</dbReference>
<feature type="region of interest" description="Disordered" evidence="5">
    <location>
        <begin position="774"/>
        <end position="794"/>
    </location>
</feature>
<dbReference type="PROSITE" id="PS50112">
    <property type="entry name" value="PAS"/>
    <property type="match status" value="1"/>
</dbReference>
<dbReference type="InterPro" id="IPR052155">
    <property type="entry name" value="Biofilm_reg_signaling"/>
</dbReference>
<dbReference type="EMBL" id="CP002454">
    <property type="protein sequence ID" value="ADV67387.1"/>
    <property type="molecule type" value="Genomic_DNA"/>
</dbReference>
<dbReference type="KEGG" id="dmr:Deima_1738"/>
<dbReference type="InterPro" id="IPR043128">
    <property type="entry name" value="Rev_trsase/Diguanyl_cyclase"/>
</dbReference>
<feature type="domain" description="PAC" evidence="8">
    <location>
        <begin position="402"/>
        <end position="458"/>
    </location>
</feature>
<dbReference type="InterPro" id="IPR000160">
    <property type="entry name" value="GGDEF_dom"/>
</dbReference>
<dbReference type="eggNOG" id="COG2199">
    <property type="taxonomic scope" value="Bacteria"/>
</dbReference>
<accession>E8U8J8</accession>
<organism evidence="10 11">
    <name type="scientific">Deinococcus maricopensis (strain DSM 21211 / LMG 22137 / NRRL B-23946 / LB-34)</name>
    <dbReference type="NCBI Taxonomy" id="709986"/>
    <lineage>
        <taxon>Bacteria</taxon>
        <taxon>Thermotogati</taxon>
        <taxon>Deinococcota</taxon>
        <taxon>Deinococci</taxon>
        <taxon>Deinococcales</taxon>
        <taxon>Deinococcaceae</taxon>
        <taxon>Deinococcus</taxon>
    </lineage>
</organism>
<evidence type="ECO:0000313" key="11">
    <source>
        <dbReference type="Proteomes" id="UP000008635"/>
    </source>
</evidence>
<feature type="transmembrane region" description="Helical" evidence="6">
    <location>
        <begin position="189"/>
        <end position="209"/>
    </location>
</feature>
<dbReference type="STRING" id="709986.Deima_1738"/>
<dbReference type="HOGENOM" id="CLU_353643_0_0_0"/>
<dbReference type="PANTHER" id="PTHR44757:SF2">
    <property type="entry name" value="BIOFILM ARCHITECTURE MAINTENANCE PROTEIN MBAA"/>
    <property type="match status" value="1"/>
</dbReference>
<name>E8U8J8_DEIML</name>
<evidence type="ECO:0000256" key="5">
    <source>
        <dbReference type="SAM" id="MobiDB-lite"/>
    </source>
</evidence>
<reference evidence="10 11" key="1">
    <citation type="journal article" date="2011" name="Stand. Genomic Sci.">
        <title>Complete genome sequence of Deinococcus maricopensis type strain (LB-34).</title>
        <authorList>
            <person name="Pukall R."/>
            <person name="Zeytun A."/>
            <person name="Lucas S."/>
            <person name="Lapidus A."/>
            <person name="Hammon N."/>
            <person name="Deshpande S."/>
            <person name="Nolan M."/>
            <person name="Cheng J.F."/>
            <person name="Pitluck S."/>
            <person name="Liolios K."/>
            <person name="Pagani I."/>
            <person name="Mikhailova N."/>
            <person name="Ivanova N."/>
            <person name="Mavromatis K."/>
            <person name="Pati A."/>
            <person name="Tapia R."/>
            <person name="Han C."/>
            <person name="Goodwin L."/>
            <person name="Chen A."/>
            <person name="Palaniappan K."/>
            <person name="Land M."/>
            <person name="Hauser L."/>
            <person name="Chang Y.J."/>
            <person name="Jeffries C.D."/>
            <person name="Brambilla E.M."/>
            <person name="Rohde M."/>
            <person name="Goker M."/>
            <person name="Detter J.C."/>
            <person name="Woyke T."/>
            <person name="Bristow J."/>
            <person name="Eisen J.A."/>
            <person name="Markowitz V."/>
            <person name="Hugenholtz P."/>
            <person name="Kyrpides N.C."/>
            <person name="Klenk H.P."/>
        </authorList>
    </citation>
    <scope>NUCLEOTIDE SEQUENCE [LARGE SCALE GENOMIC DNA]</scope>
    <source>
        <strain evidence="11">DSM 21211 / LMG 22137 / NRRL B-23946 / LB-34</strain>
    </source>
</reference>
<protein>
    <submittedName>
        <fullName evidence="10">Diguanylate cyclase with PAS/PAC sensor</fullName>
    </submittedName>
</protein>
<comment type="subcellular location">
    <subcellularLocation>
        <location evidence="1">Membrane</location>
        <topology evidence="1">Multi-pass membrane protein</topology>
    </subcellularLocation>
</comment>
<dbReference type="PROSITE" id="PS50887">
    <property type="entry name" value="GGDEF"/>
    <property type="match status" value="1"/>
</dbReference>
<dbReference type="RefSeq" id="WP_013556892.1">
    <property type="nucleotide sequence ID" value="NC_014958.1"/>
</dbReference>
<feature type="domain" description="GGDEF" evidence="9">
    <location>
        <begin position="660"/>
        <end position="792"/>
    </location>
</feature>
<dbReference type="CDD" id="cd00130">
    <property type="entry name" value="PAS"/>
    <property type="match status" value="1"/>
</dbReference>
<dbReference type="InterPro" id="IPR000700">
    <property type="entry name" value="PAS-assoc_C"/>
</dbReference>
<dbReference type="NCBIfam" id="TIGR00254">
    <property type="entry name" value="GGDEF"/>
    <property type="match status" value="1"/>
</dbReference>
<dbReference type="Proteomes" id="UP000008635">
    <property type="component" value="Chromosome"/>
</dbReference>
<proteinExistence type="predicted"/>
<keyword evidence="2 6" id="KW-0812">Transmembrane</keyword>
<dbReference type="SUPFAM" id="SSF55781">
    <property type="entry name" value="GAF domain-like"/>
    <property type="match status" value="1"/>
</dbReference>
<keyword evidence="11" id="KW-1185">Reference proteome</keyword>
<dbReference type="AlphaFoldDB" id="E8U8J8"/>
<dbReference type="SUPFAM" id="SSF55785">
    <property type="entry name" value="PYP-like sensor domain (PAS domain)"/>
    <property type="match status" value="2"/>
</dbReference>
<dbReference type="Pfam" id="PF13675">
    <property type="entry name" value="PilJ"/>
    <property type="match status" value="1"/>
</dbReference>
<sequence precursor="true">MSGSVQHHLKTFRLITALSLALIALLSVTSLLTLAHRAQTHGRDARLIDVSGRERMLSQRIALTTLELTRASTPTARDLLRAQLDTDIARMADAHARLTDAHSDLYPNGTRDADLNAVYNAESTLSAKVTAFLQAARTVARTTGPVRDDTDEVRTILAARDGPLLPALDAAVTVHALRIEAKFRQFTTLASTLLGLTLVLLALIGFGVLTPLMRRYARAAAALTQERNFARQVMASMGQGLALAGPDGRYRYVNPAFADLLGCAPEALLGQRPSAILMEHADVPHEGRLEVTLRGPGGHPIPVLLTSVPHDWPDGTGHIMVITDLTERHAAESAIRTRERLYRTLAANFPDGALLLFGHDLRHTIVDGQGLGAVGLRKENLEGRTLQEALPPAIAALLDGPYRAALRGEECQQDITALERTFVMHTVPVRDEHGSVLAGMAIVQDVTERRAAEAARERTAAYTAALLDVTRLSETDLAPEDVAAQALQIVACSADVDWAGVIMFEGDYAHTTTAWSAPTVSEPFRDMATQGLMRGQGRIWDVMDAGTPLFMDDYLSAPGTYPPFITEGVRSAAWVPLTTMGAQRFMFTAARMHHPRPWDTQDQALFNAVARTVQLSLERRAHVNALRDAALTDVLTGLRNRRAFEQDLEVELDRAARHKYSVGVLLVDLDGLKVLNDAEGHERGDALLVTFARQLRQQLRLEDGVYRLGGDEYAAILVHADEYGQPSLERRLRAAVNGTRAAGFPGMDASAGLAFAPREERHMSALLRRADERMYAQKEQHRAQRRAARSEPAS</sequence>
<evidence type="ECO:0000256" key="4">
    <source>
        <dbReference type="ARBA" id="ARBA00023136"/>
    </source>
</evidence>
<feature type="domain" description="PAS" evidence="7">
    <location>
        <begin position="226"/>
        <end position="271"/>
    </location>
</feature>
<evidence type="ECO:0000259" key="9">
    <source>
        <dbReference type="PROSITE" id="PS50887"/>
    </source>
</evidence>
<reference evidence="11" key="2">
    <citation type="submission" date="2011-01" db="EMBL/GenBank/DDBJ databases">
        <title>The complete genome of Deinococcus maricopensis DSM 21211.</title>
        <authorList>
            <consortium name="US DOE Joint Genome Institute (JGI-PGF)"/>
            <person name="Lucas S."/>
            <person name="Copeland A."/>
            <person name="Lapidus A."/>
            <person name="Goodwin L."/>
            <person name="Pitluck S."/>
            <person name="Kyrpides N."/>
            <person name="Mavromatis K."/>
            <person name="Pagani I."/>
            <person name="Ivanova N."/>
            <person name="Ovchinnikova G."/>
            <person name="Zeytun A."/>
            <person name="Detter J.C."/>
            <person name="Han C."/>
            <person name="Land M."/>
            <person name="Hauser L."/>
            <person name="Markowitz V."/>
            <person name="Cheng J.-F."/>
            <person name="Hugenholtz P."/>
            <person name="Woyke T."/>
            <person name="Wu D."/>
            <person name="Pukall R."/>
            <person name="Gehrich-Schroeter G."/>
            <person name="Brambilla E."/>
            <person name="Klenk H.-P."/>
            <person name="Eisen J.A."/>
        </authorList>
    </citation>
    <scope>NUCLEOTIDE SEQUENCE [LARGE SCALE GENOMIC DNA]</scope>
    <source>
        <strain evidence="11">DSM 21211 / LMG 22137 / NRRL B-23946 / LB-34</strain>
    </source>
</reference>
<dbReference type="InterPro" id="IPR029095">
    <property type="entry name" value="NarX-like_N"/>
</dbReference>
<dbReference type="InterPro" id="IPR035965">
    <property type="entry name" value="PAS-like_dom_sf"/>
</dbReference>
<evidence type="ECO:0000259" key="8">
    <source>
        <dbReference type="PROSITE" id="PS50113"/>
    </source>
</evidence>
<evidence type="ECO:0000256" key="2">
    <source>
        <dbReference type="ARBA" id="ARBA00022692"/>
    </source>
</evidence>
<dbReference type="eggNOG" id="COG2202">
    <property type="taxonomic scope" value="Bacteria"/>
</dbReference>
<evidence type="ECO:0000256" key="3">
    <source>
        <dbReference type="ARBA" id="ARBA00022989"/>
    </source>
</evidence>
<dbReference type="CDD" id="cd01949">
    <property type="entry name" value="GGDEF"/>
    <property type="match status" value="1"/>
</dbReference>
<keyword evidence="3 6" id="KW-1133">Transmembrane helix</keyword>
<dbReference type="InterPro" id="IPR000014">
    <property type="entry name" value="PAS"/>
</dbReference>
<dbReference type="SUPFAM" id="SSF55073">
    <property type="entry name" value="Nucleotide cyclase"/>
    <property type="match status" value="1"/>
</dbReference>
<evidence type="ECO:0000256" key="1">
    <source>
        <dbReference type="ARBA" id="ARBA00004141"/>
    </source>
</evidence>
<dbReference type="OrthoDB" id="9812358at2"/>
<dbReference type="PROSITE" id="PS50113">
    <property type="entry name" value="PAC"/>
    <property type="match status" value="1"/>
</dbReference>
<dbReference type="PANTHER" id="PTHR44757">
    <property type="entry name" value="DIGUANYLATE CYCLASE DGCP"/>
    <property type="match status" value="1"/>
</dbReference>
<dbReference type="SMART" id="SM00091">
    <property type="entry name" value="PAS"/>
    <property type="match status" value="2"/>
</dbReference>
<dbReference type="GO" id="GO:0016020">
    <property type="term" value="C:membrane"/>
    <property type="evidence" value="ECO:0007669"/>
    <property type="project" value="UniProtKB-SubCell"/>
</dbReference>
<dbReference type="Gene3D" id="3.30.450.20">
    <property type="entry name" value="PAS domain"/>
    <property type="match status" value="2"/>
</dbReference>
<evidence type="ECO:0000259" key="7">
    <source>
        <dbReference type="PROSITE" id="PS50112"/>
    </source>
</evidence>
<dbReference type="Pfam" id="PF08448">
    <property type="entry name" value="PAS_4"/>
    <property type="match status" value="2"/>
</dbReference>
<gene>
    <name evidence="10" type="ordered locus">Deima_1738</name>
</gene>
<dbReference type="InterPro" id="IPR013656">
    <property type="entry name" value="PAS_4"/>
</dbReference>
<dbReference type="InterPro" id="IPR029016">
    <property type="entry name" value="GAF-like_dom_sf"/>
</dbReference>
<keyword evidence="4 6" id="KW-0472">Membrane</keyword>
<dbReference type="InterPro" id="IPR029787">
    <property type="entry name" value="Nucleotide_cyclase"/>
</dbReference>